<dbReference type="AlphaFoldDB" id="A0AAX4I3X8"/>
<reference evidence="2" key="1">
    <citation type="journal article" date="2023" name="bioRxiv">
        <title>Complete genome of the Medicago anthracnose fungus, Colletotrichum destructivum, reveals a mini-chromosome-like region within a core chromosome.</title>
        <authorList>
            <person name="Lapalu N."/>
            <person name="Simon A."/>
            <person name="Lu A."/>
            <person name="Plaumann P.-L."/>
            <person name="Amselem J."/>
            <person name="Pigne S."/>
            <person name="Auger A."/>
            <person name="Koch C."/>
            <person name="Dallery J.-F."/>
            <person name="O'Connell R.J."/>
        </authorList>
    </citation>
    <scope>NUCLEOTIDE SEQUENCE [LARGE SCALE GENOMIC DNA]</scope>
    <source>
        <strain evidence="2">CBS 520.97</strain>
    </source>
</reference>
<dbReference type="GeneID" id="87939428"/>
<dbReference type="Proteomes" id="UP001322277">
    <property type="component" value="Chromosome 2"/>
</dbReference>
<evidence type="ECO:0000313" key="1">
    <source>
        <dbReference type="EMBL" id="WQF77911.1"/>
    </source>
</evidence>
<sequence>MPRNKYEHNAFSAELWTVAALTGASLRMQHVTIPGFAELVASTLGNYLEPYEEKRHMDYGSPSRIGTRLLQLTGPGSHYMLVDLFRTRPAEQARSVKRSGFQAVRPGAISAEATARAKCLAQEYARHTVGVVLPFLVDGSEATNSATIQYTGTH</sequence>
<proteinExistence type="predicted"/>
<protein>
    <submittedName>
        <fullName evidence="1">Uncharacterized protein</fullName>
    </submittedName>
</protein>
<evidence type="ECO:0000313" key="2">
    <source>
        <dbReference type="Proteomes" id="UP001322277"/>
    </source>
</evidence>
<dbReference type="RefSeq" id="XP_062775135.1">
    <property type="nucleotide sequence ID" value="XM_062919084.1"/>
</dbReference>
<name>A0AAX4I3X8_9PEZI</name>
<dbReference type="KEGG" id="cdet:87939428"/>
<gene>
    <name evidence="1" type="ORF">CDEST_02925</name>
</gene>
<accession>A0AAX4I3X8</accession>
<keyword evidence="2" id="KW-1185">Reference proteome</keyword>
<organism evidence="1 2">
    <name type="scientific">Colletotrichum destructivum</name>
    <dbReference type="NCBI Taxonomy" id="34406"/>
    <lineage>
        <taxon>Eukaryota</taxon>
        <taxon>Fungi</taxon>
        <taxon>Dikarya</taxon>
        <taxon>Ascomycota</taxon>
        <taxon>Pezizomycotina</taxon>
        <taxon>Sordariomycetes</taxon>
        <taxon>Hypocreomycetidae</taxon>
        <taxon>Glomerellales</taxon>
        <taxon>Glomerellaceae</taxon>
        <taxon>Colletotrichum</taxon>
        <taxon>Colletotrichum destructivum species complex</taxon>
    </lineage>
</organism>
<dbReference type="EMBL" id="CP137306">
    <property type="protein sequence ID" value="WQF77911.1"/>
    <property type="molecule type" value="Genomic_DNA"/>
</dbReference>